<keyword evidence="3" id="KW-1185">Reference proteome</keyword>
<evidence type="ECO:0000313" key="2">
    <source>
        <dbReference type="EMBL" id="MBB3899897.1"/>
    </source>
</evidence>
<gene>
    <name evidence="2" type="ORF">GGQ83_003364</name>
</gene>
<comment type="caution">
    <text evidence="2">The sequence shown here is derived from an EMBL/GenBank/DDBJ whole genome shotgun (WGS) entry which is preliminary data.</text>
</comment>
<sequence>MPFGDPEVEAPSAASPLSAFLALAGAEKWRSRVRDIGVRARPGSLSGRAAQQRHALELILARLNNPAVLARAGRHERRVLAFVREATELAAVLEPGPRARLQQLIGMGLEGEGNLIPLFHLLRTAALLRLRGFEVRHDGLLHGTPYDLMVQREGAVAEVVCETVSAEEGRPLHRGHWASLVDRVNPELQTWLAAHPGRYILKMTLPEDVSEKNRIGELHGRICAMLAAEKRQDASADAVLKLDPLVLAGAQAASDPTRALPARLRELFGLEAHLAVTADPASGSVMVMAARAGRENDIATAAKRRLAQAATARLSGRHPGLLALFLDDLDAAEWHGLRDTLELEGVVRRFLTEAEAKPVVAVTCATRQELFGLPDCAPEGELRFRNPSHPQSRSQGLEPAISSAGD</sequence>
<protein>
    <submittedName>
        <fullName evidence="2">Uncharacterized protein</fullName>
    </submittedName>
</protein>
<accession>A0A840AFR7</accession>
<evidence type="ECO:0000313" key="3">
    <source>
        <dbReference type="Proteomes" id="UP000553193"/>
    </source>
</evidence>
<reference evidence="2 3" key="1">
    <citation type="submission" date="2020-08" db="EMBL/GenBank/DDBJ databases">
        <title>Genomic Encyclopedia of Type Strains, Phase IV (KMG-IV): sequencing the most valuable type-strain genomes for metagenomic binning, comparative biology and taxonomic classification.</title>
        <authorList>
            <person name="Goeker M."/>
        </authorList>
    </citation>
    <scope>NUCLEOTIDE SEQUENCE [LARGE SCALE GENOMIC DNA]</scope>
    <source>
        <strain evidence="2 3">DSM 19979</strain>
    </source>
</reference>
<dbReference type="RefSeq" id="WP_184386120.1">
    <property type="nucleotide sequence ID" value="NZ_JACIDJ010000007.1"/>
</dbReference>
<dbReference type="AlphaFoldDB" id="A0A840AFR7"/>
<evidence type="ECO:0000256" key="1">
    <source>
        <dbReference type="SAM" id="MobiDB-lite"/>
    </source>
</evidence>
<proteinExistence type="predicted"/>
<name>A0A840AFR7_9PROT</name>
<feature type="region of interest" description="Disordered" evidence="1">
    <location>
        <begin position="381"/>
        <end position="406"/>
    </location>
</feature>
<organism evidence="2 3">
    <name type="scientific">Roseococcus suduntuyensis</name>
    <dbReference type="NCBI Taxonomy" id="455361"/>
    <lineage>
        <taxon>Bacteria</taxon>
        <taxon>Pseudomonadati</taxon>
        <taxon>Pseudomonadota</taxon>
        <taxon>Alphaproteobacteria</taxon>
        <taxon>Acetobacterales</taxon>
        <taxon>Roseomonadaceae</taxon>
        <taxon>Roseococcus</taxon>
    </lineage>
</organism>
<dbReference type="Proteomes" id="UP000553193">
    <property type="component" value="Unassembled WGS sequence"/>
</dbReference>
<dbReference type="EMBL" id="JACIDJ010000007">
    <property type="protein sequence ID" value="MBB3899897.1"/>
    <property type="molecule type" value="Genomic_DNA"/>
</dbReference>